<feature type="compositionally biased region" description="Gly residues" evidence="1">
    <location>
        <begin position="42"/>
        <end position="63"/>
    </location>
</feature>
<evidence type="ECO:0000256" key="1">
    <source>
        <dbReference type="SAM" id="MobiDB-lite"/>
    </source>
</evidence>
<protein>
    <submittedName>
        <fullName evidence="2">Uncharacterized protein</fullName>
    </submittedName>
</protein>
<feature type="region of interest" description="Disordered" evidence="1">
    <location>
        <begin position="31"/>
        <end position="85"/>
    </location>
</feature>
<evidence type="ECO:0000313" key="3">
    <source>
        <dbReference type="Proteomes" id="UP000614469"/>
    </source>
</evidence>
<reference evidence="2 3" key="1">
    <citation type="submission" date="2020-08" db="EMBL/GenBank/DDBJ databases">
        <title>Bridging the membrane lipid divide: bacteria of the FCB group superphylum have the potential to synthesize archaeal ether lipids.</title>
        <authorList>
            <person name="Villanueva L."/>
            <person name="Von Meijenfeldt F.A.B."/>
            <person name="Westbye A.B."/>
            <person name="Yadav S."/>
            <person name="Hopmans E.C."/>
            <person name="Dutilh B.E."/>
            <person name="Sinninghe Damste J.S."/>
        </authorList>
    </citation>
    <scope>NUCLEOTIDE SEQUENCE [LARGE SCALE GENOMIC DNA]</scope>
    <source>
        <strain evidence="2">NIOZ-UU36</strain>
    </source>
</reference>
<accession>A0A8J6NRM2</accession>
<dbReference type="EMBL" id="JACNJN010000179">
    <property type="protein sequence ID" value="MBC8336654.1"/>
    <property type="molecule type" value="Genomic_DNA"/>
</dbReference>
<sequence length="107" mass="10745">MTTEQVASIAAMHLTRESMGEIMQEYALSLGGGETPPEGFVPGQGRGGGSGVPGLSGPGGGSDTGMTPEQIATAQAEREKSGEAGSMLNSRIARVIADGLIGLLQSK</sequence>
<proteinExistence type="predicted"/>
<gene>
    <name evidence="2" type="ORF">H8E29_15435</name>
</gene>
<dbReference type="AlphaFoldDB" id="A0A8J6NRM2"/>
<organism evidence="2 3">
    <name type="scientific">Candidatus Desulfolinea nitratireducens</name>
    <dbReference type="NCBI Taxonomy" id="2841698"/>
    <lineage>
        <taxon>Bacteria</taxon>
        <taxon>Bacillati</taxon>
        <taxon>Chloroflexota</taxon>
        <taxon>Anaerolineae</taxon>
        <taxon>Anaerolineales</taxon>
        <taxon>Anaerolineales incertae sedis</taxon>
        <taxon>Candidatus Desulfolinea</taxon>
    </lineage>
</organism>
<comment type="caution">
    <text evidence="2">The sequence shown here is derived from an EMBL/GenBank/DDBJ whole genome shotgun (WGS) entry which is preliminary data.</text>
</comment>
<dbReference type="Proteomes" id="UP000614469">
    <property type="component" value="Unassembled WGS sequence"/>
</dbReference>
<evidence type="ECO:0000313" key="2">
    <source>
        <dbReference type="EMBL" id="MBC8336654.1"/>
    </source>
</evidence>
<name>A0A8J6NRM2_9CHLR</name>